<reference evidence="2" key="1">
    <citation type="submission" date="2022-01" db="EMBL/GenBank/DDBJ databases">
        <title>Nocardioidaceae gen. sp. A5X3R13.</title>
        <authorList>
            <person name="Lopez Marin M.A."/>
            <person name="Uhlik O."/>
        </authorList>
    </citation>
    <scope>NUCLEOTIDE SEQUENCE</scope>
    <source>
        <strain evidence="2">A5X3R13</strain>
    </source>
</reference>
<name>A0AA46TL04_9ACTN</name>
<evidence type="ECO:0000259" key="1">
    <source>
        <dbReference type="PROSITE" id="PS51733"/>
    </source>
</evidence>
<proteinExistence type="predicted"/>
<keyword evidence="3" id="KW-1185">Reference proteome</keyword>
<dbReference type="AlphaFoldDB" id="A0AA46TL04"/>
<dbReference type="PANTHER" id="PTHR43679">
    <property type="entry name" value="OCTANOYLTRANSFERASE LIPM-RELATED"/>
    <property type="match status" value="1"/>
</dbReference>
<keyword evidence="2" id="KW-0436">Ligase</keyword>
<dbReference type="Pfam" id="PF21948">
    <property type="entry name" value="LplA-B_cat"/>
    <property type="match status" value="1"/>
</dbReference>
<dbReference type="PANTHER" id="PTHR43679:SF2">
    <property type="entry name" value="OCTANOYL-[GCVH]:PROTEIN N-OCTANOYLTRANSFERASE"/>
    <property type="match status" value="1"/>
</dbReference>
<sequence>MTAEDPTTDVAIAHALLSQASRGERGETLRVYRPSVPTVAFGRSDVRRAGMPEAVAACRAAGFVPVVRSPGGRAVAYTRAAVAIDHICPEQDPGRRMRRRFVEYGELLADAMRGLGVDARVGEVPGEYCPGAYTVNARGVVKLVGTAQRVVRDAWLFSAVVIVDGTAELAPLLHQVYDALELPFSTTSVGSVRDEVGAGIDAVERAVLAAYPGSVDRLAAVDERTLAEARDLLPDHEL</sequence>
<dbReference type="EMBL" id="CP094970">
    <property type="protein sequence ID" value="UYM07231.1"/>
    <property type="molecule type" value="Genomic_DNA"/>
</dbReference>
<dbReference type="InterPro" id="IPR045864">
    <property type="entry name" value="aa-tRNA-synth_II/BPL/LPL"/>
</dbReference>
<feature type="domain" description="BPL/LPL catalytic" evidence="1">
    <location>
        <begin position="23"/>
        <end position="223"/>
    </location>
</feature>
<dbReference type="KEGG" id="sgrg:L0C25_09200"/>
<dbReference type="SUPFAM" id="SSF55681">
    <property type="entry name" value="Class II aaRS and biotin synthetases"/>
    <property type="match status" value="1"/>
</dbReference>
<dbReference type="RefSeq" id="WP_271636186.1">
    <property type="nucleotide sequence ID" value="NZ_CP094970.1"/>
</dbReference>
<dbReference type="InterPro" id="IPR004143">
    <property type="entry name" value="BPL_LPL_catalytic"/>
</dbReference>
<dbReference type="Proteomes" id="UP001164390">
    <property type="component" value="Chromosome"/>
</dbReference>
<protein>
    <submittedName>
        <fullName evidence="2">Lipoate--protein ligase family protein</fullName>
    </submittedName>
</protein>
<dbReference type="PROSITE" id="PS51733">
    <property type="entry name" value="BPL_LPL_CATALYTIC"/>
    <property type="match status" value="1"/>
</dbReference>
<dbReference type="Gene3D" id="3.30.930.10">
    <property type="entry name" value="Bira Bifunctional Protein, Domain 2"/>
    <property type="match status" value="1"/>
</dbReference>
<accession>A0AA46TL04</accession>
<gene>
    <name evidence="2" type="ORF">L0C25_09200</name>
</gene>
<dbReference type="GO" id="GO:0016874">
    <property type="term" value="F:ligase activity"/>
    <property type="evidence" value="ECO:0007669"/>
    <property type="project" value="UniProtKB-KW"/>
</dbReference>
<organism evidence="2 3">
    <name type="scientific">Solicola gregarius</name>
    <dbReference type="NCBI Taxonomy" id="2908642"/>
    <lineage>
        <taxon>Bacteria</taxon>
        <taxon>Bacillati</taxon>
        <taxon>Actinomycetota</taxon>
        <taxon>Actinomycetes</taxon>
        <taxon>Propionibacteriales</taxon>
        <taxon>Nocardioidaceae</taxon>
        <taxon>Solicola</taxon>
    </lineage>
</organism>
<dbReference type="InterPro" id="IPR050664">
    <property type="entry name" value="Octanoyltrans_LipM/LipL"/>
</dbReference>
<evidence type="ECO:0000313" key="2">
    <source>
        <dbReference type="EMBL" id="UYM07231.1"/>
    </source>
</evidence>
<evidence type="ECO:0000313" key="3">
    <source>
        <dbReference type="Proteomes" id="UP001164390"/>
    </source>
</evidence>